<protein>
    <submittedName>
        <fullName evidence="2">Uncharacterized protein</fullName>
    </submittedName>
</protein>
<dbReference type="InterPro" id="IPR042566">
    <property type="entry name" value="L1_C"/>
</dbReference>
<feature type="region of interest" description="Disordered" evidence="1">
    <location>
        <begin position="188"/>
        <end position="241"/>
    </location>
</feature>
<proteinExistence type="predicted"/>
<feature type="compositionally biased region" description="Polar residues" evidence="1">
    <location>
        <begin position="226"/>
        <end position="241"/>
    </location>
</feature>
<gene>
    <name evidence="2" type="ORF">NDU88_003959</name>
</gene>
<sequence length="241" mass="27362">MDKSPLRLRAETILERVGIQERRAEDAKGRSRSYNIHIVLQHFHNRDSVLREIRKLTETKVDNAQVMFFPGYTIAVQRQRNSFLVVKKQLHELDLKSSLLSLARLRVVVNGTMHFFDSSDNTSCWLQTYGPHATKASQTNTLMNRAQAGGRCWHQPRLSRYPAPRSTPDLDQIITECQRALQYSATLTEGTQHSSPEEELLRSSSDKSSAATWPSHMDSGPLPDVTPQTADNIIQPTTHPF</sequence>
<feature type="compositionally biased region" description="Basic and acidic residues" evidence="1">
    <location>
        <begin position="195"/>
        <end position="205"/>
    </location>
</feature>
<evidence type="ECO:0000313" key="3">
    <source>
        <dbReference type="Proteomes" id="UP001066276"/>
    </source>
</evidence>
<reference evidence="2" key="1">
    <citation type="journal article" date="2022" name="bioRxiv">
        <title>Sequencing and chromosome-scale assembly of the giantPleurodeles waltlgenome.</title>
        <authorList>
            <person name="Brown T."/>
            <person name="Elewa A."/>
            <person name="Iarovenko S."/>
            <person name="Subramanian E."/>
            <person name="Araus A.J."/>
            <person name="Petzold A."/>
            <person name="Susuki M."/>
            <person name="Suzuki K.-i.T."/>
            <person name="Hayashi T."/>
            <person name="Toyoda A."/>
            <person name="Oliveira C."/>
            <person name="Osipova E."/>
            <person name="Leigh N.D."/>
            <person name="Simon A."/>
            <person name="Yun M.H."/>
        </authorList>
    </citation>
    <scope>NUCLEOTIDE SEQUENCE</scope>
    <source>
        <strain evidence="2">20211129_DDA</strain>
        <tissue evidence="2">Liver</tissue>
    </source>
</reference>
<evidence type="ECO:0000256" key="1">
    <source>
        <dbReference type="SAM" id="MobiDB-lite"/>
    </source>
</evidence>
<name>A0AAV7M8M0_PLEWA</name>
<dbReference type="Gene3D" id="3.30.250.20">
    <property type="entry name" value="L1 transposable element, C-terminal domain"/>
    <property type="match status" value="1"/>
</dbReference>
<keyword evidence="3" id="KW-1185">Reference proteome</keyword>
<organism evidence="2 3">
    <name type="scientific">Pleurodeles waltl</name>
    <name type="common">Iberian ribbed newt</name>
    <dbReference type="NCBI Taxonomy" id="8319"/>
    <lineage>
        <taxon>Eukaryota</taxon>
        <taxon>Metazoa</taxon>
        <taxon>Chordata</taxon>
        <taxon>Craniata</taxon>
        <taxon>Vertebrata</taxon>
        <taxon>Euteleostomi</taxon>
        <taxon>Amphibia</taxon>
        <taxon>Batrachia</taxon>
        <taxon>Caudata</taxon>
        <taxon>Salamandroidea</taxon>
        <taxon>Salamandridae</taxon>
        <taxon>Pleurodelinae</taxon>
        <taxon>Pleurodeles</taxon>
    </lineage>
</organism>
<dbReference type="AlphaFoldDB" id="A0AAV7M8M0"/>
<comment type="caution">
    <text evidence="2">The sequence shown here is derived from an EMBL/GenBank/DDBJ whole genome shotgun (WGS) entry which is preliminary data.</text>
</comment>
<dbReference type="Proteomes" id="UP001066276">
    <property type="component" value="Chromosome 10"/>
</dbReference>
<accession>A0AAV7M8M0</accession>
<dbReference type="EMBL" id="JANPWB010000014">
    <property type="protein sequence ID" value="KAJ1098852.1"/>
    <property type="molecule type" value="Genomic_DNA"/>
</dbReference>
<evidence type="ECO:0000313" key="2">
    <source>
        <dbReference type="EMBL" id="KAJ1098852.1"/>
    </source>
</evidence>